<organism evidence="2 3">
    <name type="scientific">Granulicella rosea</name>
    <dbReference type="NCBI Taxonomy" id="474952"/>
    <lineage>
        <taxon>Bacteria</taxon>
        <taxon>Pseudomonadati</taxon>
        <taxon>Acidobacteriota</taxon>
        <taxon>Terriglobia</taxon>
        <taxon>Terriglobales</taxon>
        <taxon>Acidobacteriaceae</taxon>
        <taxon>Granulicella</taxon>
    </lineage>
</organism>
<name>A0A239D6N4_9BACT</name>
<evidence type="ECO:0000313" key="2">
    <source>
        <dbReference type="EMBL" id="SNS27524.1"/>
    </source>
</evidence>
<evidence type="ECO:0000313" key="3">
    <source>
        <dbReference type="Proteomes" id="UP000198356"/>
    </source>
</evidence>
<reference evidence="2 3" key="1">
    <citation type="submission" date="2017-06" db="EMBL/GenBank/DDBJ databases">
        <authorList>
            <person name="Kim H.J."/>
            <person name="Triplett B.A."/>
        </authorList>
    </citation>
    <scope>NUCLEOTIDE SEQUENCE [LARGE SCALE GENOMIC DNA]</scope>
    <source>
        <strain evidence="2 3">DSM 18704</strain>
    </source>
</reference>
<accession>A0A239D6N4</accession>
<keyword evidence="1" id="KW-0812">Transmembrane</keyword>
<keyword evidence="3" id="KW-1185">Reference proteome</keyword>
<sequence>MNLMCFPKNAAARRYAQRFLPTMALYCLAIFFSTWYFKHYHPAGALAYLLAVLPAIPLVAVIVIVGLYLSEEKDEFQHALLVQSLIWSIGATLAVTTVWGFLEAFLPVLRLQPYLIFPMFCFFSGIAKAVQRWRYR</sequence>
<protein>
    <submittedName>
        <fullName evidence="2">Uncharacterized protein</fullName>
    </submittedName>
</protein>
<feature type="transmembrane region" description="Helical" evidence="1">
    <location>
        <begin position="114"/>
        <end position="130"/>
    </location>
</feature>
<proteinExistence type="predicted"/>
<keyword evidence="1" id="KW-1133">Transmembrane helix</keyword>
<dbReference type="OrthoDB" id="119964at2"/>
<feature type="transmembrane region" description="Helical" evidence="1">
    <location>
        <begin position="80"/>
        <end position="102"/>
    </location>
</feature>
<evidence type="ECO:0000256" key="1">
    <source>
        <dbReference type="SAM" id="Phobius"/>
    </source>
</evidence>
<dbReference type="Proteomes" id="UP000198356">
    <property type="component" value="Unassembled WGS sequence"/>
</dbReference>
<dbReference type="EMBL" id="FZOU01000001">
    <property type="protein sequence ID" value="SNS27524.1"/>
    <property type="molecule type" value="Genomic_DNA"/>
</dbReference>
<dbReference type="RefSeq" id="WP_089406609.1">
    <property type="nucleotide sequence ID" value="NZ_FZOU01000001.1"/>
</dbReference>
<dbReference type="AlphaFoldDB" id="A0A239D6N4"/>
<feature type="transmembrane region" description="Helical" evidence="1">
    <location>
        <begin position="20"/>
        <end position="37"/>
    </location>
</feature>
<feature type="transmembrane region" description="Helical" evidence="1">
    <location>
        <begin position="43"/>
        <end position="68"/>
    </location>
</feature>
<gene>
    <name evidence="2" type="ORF">SAMN05421770_101299</name>
</gene>
<keyword evidence="1" id="KW-0472">Membrane</keyword>